<dbReference type="RefSeq" id="WP_183373672.1">
    <property type="nucleotide sequence ID" value="NZ_JACHHD010000001.1"/>
</dbReference>
<dbReference type="Pfam" id="PF12669">
    <property type="entry name" value="FeoB_associated"/>
    <property type="match status" value="1"/>
</dbReference>
<dbReference type="AlphaFoldDB" id="A0A7W8D1U4"/>
<reference evidence="1 2" key="1">
    <citation type="submission" date="2020-08" db="EMBL/GenBank/DDBJ databases">
        <title>Genomic Encyclopedia of Type Strains, Phase IV (KMG-IV): sequencing the most valuable type-strain genomes for metagenomic binning, comparative biology and taxonomic classification.</title>
        <authorList>
            <person name="Goeker M."/>
        </authorList>
    </citation>
    <scope>NUCLEOTIDE SEQUENCE [LARGE SCALE GENOMIC DNA]</scope>
    <source>
        <strain evidence="1 2">DSM 26963</strain>
    </source>
</reference>
<dbReference type="Proteomes" id="UP000521313">
    <property type="component" value="Unassembled WGS sequence"/>
</dbReference>
<evidence type="ECO:0000313" key="2">
    <source>
        <dbReference type="Proteomes" id="UP000521313"/>
    </source>
</evidence>
<name>A0A7W8D1U4_9FIRM</name>
<accession>A0A7W8D1U4</accession>
<evidence type="ECO:0000313" key="1">
    <source>
        <dbReference type="EMBL" id="MBB5183995.1"/>
    </source>
</evidence>
<proteinExistence type="predicted"/>
<protein>
    <submittedName>
        <fullName evidence="1">Competence protein ComGC</fullName>
    </submittedName>
</protein>
<dbReference type="EMBL" id="JACHHD010000001">
    <property type="protein sequence ID" value="MBB5183995.1"/>
    <property type="molecule type" value="Genomic_DNA"/>
</dbReference>
<comment type="caution">
    <text evidence="1">The sequence shown here is derived from an EMBL/GenBank/DDBJ whole genome shotgun (WGS) entry which is preliminary data.</text>
</comment>
<organism evidence="1 2">
    <name type="scientific">Faecalicoccus acidiformans</name>
    <dbReference type="NCBI Taxonomy" id="915173"/>
    <lineage>
        <taxon>Bacteria</taxon>
        <taxon>Bacillati</taxon>
        <taxon>Bacillota</taxon>
        <taxon>Erysipelotrichia</taxon>
        <taxon>Erysipelotrichales</taxon>
        <taxon>Erysipelotrichaceae</taxon>
        <taxon>Faecalicoccus</taxon>
    </lineage>
</organism>
<sequence>MGNIIVLLILSILVVLILRYLWAQHKSPKQCTGDCSSCGSQSCHLDWQKIRQEIKETK</sequence>
<gene>
    <name evidence="1" type="ORF">HNQ43_000028</name>
</gene>